<dbReference type="AlphaFoldDB" id="A0AAD5DGQ6"/>
<dbReference type="Proteomes" id="UP001205105">
    <property type="component" value="Unassembled WGS sequence"/>
</dbReference>
<evidence type="ECO:0000313" key="2">
    <source>
        <dbReference type="Proteomes" id="UP001205105"/>
    </source>
</evidence>
<comment type="caution">
    <text evidence="1">The sequence shown here is derived from an EMBL/GenBank/DDBJ whole genome shotgun (WGS) entry which is preliminary data.</text>
</comment>
<proteinExistence type="predicted"/>
<protein>
    <submittedName>
        <fullName evidence="1">Uncharacterized protein</fullName>
    </submittedName>
</protein>
<sequence length="244" mass="25717">MRLGLFQAALRGASPEAARALMQQLLAAQRAGTLSDEAVADVALAYLELKAPQPPLRQPSADGQEGQEEEAAAAAAAAAALDAVPPAAIGLILELPVERGRRQLCALARRSPLLLGQVLRVSDPRPLLAEGLLAPEDLLELLSLVRVLAESHLLLAIVEAGHLAPAALRAALEAADGPTFTDIFKSMCTSDSAGQSFLKQCMQRAMPRADYGELMRISMLAEVAKTAQTVTDRATLLGLLEKAF</sequence>
<name>A0AAD5DGQ6_9CHLO</name>
<dbReference type="EMBL" id="JADXDR010000209">
    <property type="protein sequence ID" value="KAI7836008.1"/>
    <property type="molecule type" value="Genomic_DNA"/>
</dbReference>
<organism evidence="1 2">
    <name type="scientific">Chlorella ohadii</name>
    <dbReference type="NCBI Taxonomy" id="2649997"/>
    <lineage>
        <taxon>Eukaryota</taxon>
        <taxon>Viridiplantae</taxon>
        <taxon>Chlorophyta</taxon>
        <taxon>core chlorophytes</taxon>
        <taxon>Trebouxiophyceae</taxon>
        <taxon>Chlorellales</taxon>
        <taxon>Chlorellaceae</taxon>
        <taxon>Chlorella clade</taxon>
        <taxon>Chlorella</taxon>
    </lineage>
</organism>
<keyword evidence="2" id="KW-1185">Reference proteome</keyword>
<evidence type="ECO:0000313" key="1">
    <source>
        <dbReference type="EMBL" id="KAI7836008.1"/>
    </source>
</evidence>
<accession>A0AAD5DGQ6</accession>
<gene>
    <name evidence="1" type="ORF">COHA_010092</name>
</gene>
<reference evidence="1" key="1">
    <citation type="submission" date="2020-11" db="EMBL/GenBank/DDBJ databases">
        <title>Chlorella ohadii genome sequencing and assembly.</title>
        <authorList>
            <person name="Murik O."/>
            <person name="Treves H."/>
            <person name="Kedem I."/>
            <person name="Shotland Y."/>
            <person name="Kaplan A."/>
        </authorList>
    </citation>
    <scope>NUCLEOTIDE SEQUENCE</scope>
    <source>
        <strain evidence="1">1</strain>
    </source>
</reference>